<dbReference type="eggNOG" id="COG4222">
    <property type="taxonomic scope" value="Bacteria"/>
</dbReference>
<reference evidence="3 4" key="1">
    <citation type="submission" date="2014-03" db="EMBL/GenBank/DDBJ databases">
        <title>The draft genome sequence of Thioclava dalianensis DLFJ1-1.</title>
        <authorList>
            <person name="Lai Q."/>
            <person name="Shao Z."/>
        </authorList>
    </citation>
    <scope>NUCLEOTIDE SEQUENCE [LARGE SCALE GENOMIC DNA]</scope>
    <source>
        <strain evidence="3 4">DLFJ1-1</strain>
    </source>
</reference>
<keyword evidence="1" id="KW-0732">Signal</keyword>
<feature type="domain" description="Phytase-like" evidence="2">
    <location>
        <begin position="54"/>
        <end position="353"/>
    </location>
</feature>
<dbReference type="EMBL" id="JHEH01000009">
    <property type="protein sequence ID" value="KEP69906.1"/>
    <property type="molecule type" value="Genomic_DNA"/>
</dbReference>
<feature type="signal peptide" evidence="1">
    <location>
        <begin position="1"/>
        <end position="20"/>
    </location>
</feature>
<gene>
    <name evidence="3" type="ORF">DL1_20655</name>
</gene>
<organism evidence="3 4">
    <name type="scientific">Thioclava dalianensis</name>
    <dbReference type="NCBI Taxonomy" id="1185766"/>
    <lineage>
        <taxon>Bacteria</taxon>
        <taxon>Pseudomonadati</taxon>
        <taxon>Pseudomonadota</taxon>
        <taxon>Alphaproteobacteria</taxon>
        <taxon>Rhodobacterales</taxon>
        <taxon>Paracoccaceae</taxon>
        <taxon>Thioclava</taxon>
    </lineage>
</organism>
<name>A0A074TDQ1_9RHOB</name>
<evidence type="ECO:0000313" key="3">
    <source>
        <dbReference type="EMBL" id="KEP69906.1"/>
    </source>
</evidence>
<sequence>MRTILLSTALALSLPLYAQAQDTASNPDTDPPLPAPKLIGEFVLPTGLTIQGKGFGGLSDLSYDPKTDQFYAISDDKGDFGPPRFYTLKLDVKKDRFAGLDITSEHDLQRPGGGIFGENGADGEGIAVDPAQQRIFWSSERDEKGVPAIYTADQTGAFATSLPLPEAYIPNKEGTKGARDNLSFEGLDLSADGKTLYVSTENALIQDGPKASFTEQSPSRIMLIDTETRKPTAQYIYMTDEIPAKPLQEGGSADNGISALATLPDGRLVIVERNYSEGIGNNIRFYIADLTDATNVNGEEKVDLSKITPVQKRLWFTLKAGLDGVTVDNIEDIAFGPVVDGAQTMLTTTDNNFNRHQATRFKLFSVKLPKAQN</sequence>
<dbReference type="OrthoDB" id="9798539at2"/>
<dbReference type="Pfam" id="PF13449">
    <property type="entry name" value="Phytase-like"/>
    <property type="match status" value="1"/>
</dbReference>
<dbReference type="InterPro" id="IPR027372">
    <property type="entry name" value="Phytase-like_dom"/>
</dbReference>
<dbReference type="PANTHER" id="PTHR37957:SF1">
    <property type="entry name" value="PHYTASE-LIKE DOMAIN-CONTAINING PROTEIN"/>
    <property type="match status" value="1"/>
</dbReference>
<proteinExistence type="predicted"/>
<comment type="caution">
    <text evidence="3">The sequence shown here is derived from an EMBL/GenBank/DDBJ whole genome shotgun (WGS) entry which is preliminary data.</text>
</comment>
<evidence type="ECO:0000313" key="4">
    <source>
        <dbReference type="Proteomes" id="UP000027725"/>
    </source>
</evidence>
<feature type="chain" id="PRO_5001699698" description="Phytase-like domain-containing protein" evidence="1">
    <location>
        <begin position="21"/>
        <end position="373"/>
    </location>
</feature>
<dbReference type="RefSeq" id="WP_038065275.1">
    <property type="nucleotide sequence ID" value="NZ_FOVB01000002.1"/>
</dbReference>
<evidence type="ECO:0000259" key="2">
    <source>
        <dbReference type="Pfam" id="PF13449"/>
    </source>
</evidence>
<dbReference type="STRING" id="1185766.SAMN05216224_102778"/>
<dbReference type="AlphaFoldDB" id="A0A074TDQ1"/>
<dbReference type="Proteomes" id="UP000027725">
    <property type="component" value="Unassembled WGS sequence"/>
</dbReference>
<accession>A0A074TDQ1</accession>
<protein>
    <recommendedName>
        <fullName evidence="2">Phytase-like domain-containing protein</fullName>
    </recommendedName>
</protein>
<dbReference type="PANTHER" id="PTHR37957">
    <property type="entry name" value="BLR7070 PROTEIN"/>
    <property type="match status" value="1"/>
</dbReference>
<dbReference type="SUPFAM" id="SSF75011">
    <property type="entry name" value="3-carboxy-cis,cis-mucoante lactonizing enzyme"/>
    <property type="match status" value="1"/>
</dbReference>
<keyword evidence="4" id="KW-1185">Reference proteome</keyword>
<evidence type="ECO:0000256" key="1">
    <source>
        <dbReference type="SAM" id="SignalP"/>
    </source>
</evidence>